<accession>A0A0J9XIP9</accession>
<evidence type="ECO:0000256" key="2">
    <source>
        <dbReference type="ARBA" id="ARBA00022692"/>
    </source>
</evidence>
<feature type="domain" description="Thioredoxin" evidence="9">
    <location>
        <begin position="13"/>
        <end position="133"/>
    </location>
</feature>
<evidence type="ECO:0000256" key="5">
    <source>
        <dbReference type="SAM" id="Coils"/>
    </source>
</evidence>
<gene>
    <name evidence="10" type="ORF">BN980_GECA20s00560g</name>
</gene>
<sequence>MKLLTWTVLLSVLFVFVAAVPVTENSEEAPIELTLENWKTHVSEGVWWIKFFSPYCHHCKAFAPTWTKLHKEFKDNKDVHFANVNCVTQGDLCSQEDIMAYPAINLYNDAKLLDSQRSNTGDYFKKYITKKLGEIKGEPASEKKTEDGENTDEKKDGEKKDGEKKDDEKKDGEKKVEEKKVDSDNTATATGKFPKFPASTDEVNQKYPGVAEPAEKTDKESTVPNPNGKPVELDLKTFNKRVTSTRDSWFIQFYSGEVPRDFQATWKEVAISAQNKLNIGQVNCDVEVKLCKEAGVTETPMLKFFASSFQSEYQGLRGVGDLVQFLERAIGARNPKEVTVADYDKLFKSEDEVTFIYLYDKATSKEDFQALEKLAVATVGTVNIVKSKDEKLVKKLKAEHLPALIALSAGKSVPFPAQASYEIRDHNRLIEWAHENRFPLVSELTPFNSKDLFKDRLVVLAILDPRDEGDTKAALKELKTAARELQKIEQRESHEELEELRKKKQLKIDEAKDKGDKNAEEEASHIRIELTKRQKISIAWIDGVFWERWVKERYGDNEGHKSRIVINDESTGRFWDRNWGNGIIIPSRAQILETIEEIYSKHPRVKATQLRWKMSLLTKQGRNYILEHLMLTTLSFLAVLLLVVTYRRRIMGTLSTLLRERGSSSPTSSSEGLLGKQD</sequence>
<keyword evidence="11" id="KW-1185">Reference proteome</keyword>
<dbReference type="CDD" id="cd02961">
    <property type="entry name" value="PDI_a_family"/>
    <property type="match status" value="2"/>
</dbReference>
<keyword evidence="4 7" id="KW-0472">Membrane</keyword>
<keyword evidence="3 7" id="KW-1133">Transmembrane helix</keyword>
<evidence type="ECO:0000256" key="8">
    <source>
        <dbReference type="SAM" id="SignalP"/>
    </source>
</evidence>
<proteinExistence type="predicted"/>
<name>A0A0J9XIP9_GEOCN</name>
<evidence type="ECO:0000256" key="3">
    <source>
        <dbReference type="ARBA" id="ARBA00022989"/>
    </source>
</evidence>
<dbReference type="AlphaFoldDB" id="A0A0J9XIP9"/>
<feature type="chain" id="PRO_5005325851" evidence="8">
    <location>
        <begin position="20"/>
        <end position="678"/>
    </location>
</feature>
<feature type="transmembrane region" description="Helical" evidence="7">
    <location>
        <begin position="624"/>
        <end position="646"/>
    </location>
</feature>
<dbReference type="PANTHER" id="PTHR46426:SF1">
    <property type="entry name" value="PROTEIN DISULFIDE-ISOMERASE TMX3"/>
    <property type="match status" value="1"/>
</dbReference>
<evidence type="ECO:0000256" key="7">
    <source>
        <dbReference type="SAM" id="Phobius"/>
    </source>
</evidence>
<dbReference type="InterPro" id="IPR013766">
    <property type="entry name" value="Thioredoxin_domain"/>
</dbReference>
<keyword evidence="5" id="KW-0175">Coiled coil</keyword>
<dbReference type="Gene3D" id="3.40.30.10">
    <property type="entry name" value="Glutaredoxin"/>
    <property type="match status" value="3"/>
</dbReference>
<dbReference type="GO" id="GO:0016020">
    <property type="term" value="C:membrane"/>
    <property type="evidence" value="ECO:0007669"/>
    <property type="project" value="UniProtKB-SubCell"/>
</dbReference>
<dbReference type="InterPro" id="IPR052250">
    <property type="entry name" value="PDI_TMX3"/>
</dbReference>
<dbReference type="PROSITE" id="PS51352">
    <property type="entry name" value="THIOREDOXIN_2"/>
    <property type="match status" value="1"/>
</dbReference>
<evidence type="ECO:0000259" key="9">
    <source>
        <dbReference type="PROSITE" id="PS51352"/>
    </source>
</evidence>
<reference evidence="10" key="1">
    <citation type="submission" date="2014-03" db="EMBL/GenBank/DDBJ databases">
        <authorList>
            <person name="Casaregola S."/>
        </authorList>
    </citation>
    <scope>NUCLEOTIDE SEQUENCE [LARGE SCALE GENOMIC DNA]</scope>
    <source>
        <strain evidence="10">CLIB 918</strain>
    </source>
</reference>
<dbReference type="EMBL" id="CCBN010000020">
    <property type="protein sequence ID" value="CDO57286.1"/>
    <property type="molecule type" value="Genomic_DNA"/>
</dbReference>
<keyword evidence="2 7" id="KW-0812">Transmembrane</keyword>
<dbReference type="OrthoDB" id="72053at2759"/>
<evidence type="ECO:0000313" key="11">
    <source>
        <dbReference type="Proteomes" id="UP000242525"/>
    </source>
</evidence>
<organism evidence="10 11">
    <name type="scientific">Geotrichum candidum</name>
    <name type="common">Oospora lactis</name>
    <name type="synonym">Dipodascus geotrichum</name>
    <dbReference type="NCBI Taxonomy" id="1173061"/>
    <lineage>
        <taxon>Eukaryota</taxon>
        <taxon>Fungi</taxon>
        <taxon>Dikarya</taxon>
        <taxon>Ascomycota</taxon>
        <taxon>Saccharomycotina</taxon>
        <taxon>Dipodascomycetes</taxon>
        <taxon>Dipodascales</taxon>
        <taxon>Dipodascaceae</taxon>
        <taxon>Geotrichum</taxon>
    </lineage>
</organism>
<dbReference type="Pfam" id="PF13848">
    <property type="entry name" value="Thioredoxin_6"/>
    <property type="match status" value="1"/>
</dbReference>
<dbReference type="GO" id="GO:0005783">
    <property type="term" value="C:endoplasmic reticulum"/>
    <property type="evidence" value="ECO:0007669"/>
    <property type="project" value="TreeGrafter"/>
</dbReference>
<dbReference type="InterPro" id="IPR036249">
    <property type="entry name" value="Thioredoxin-like_sf"/>
</dbReference>
<dbReference type="SUPFAM" id="SSF52833">
    <property type="entry name" value="Thioredoxin-like"/>
    <property type="match status" value="3"/>
</dbReference>
<evidence type="ECO:0000256" key="1">
    <source>
        <dbReference type="ARBA" id="ARBA00004167"/>
    </source>
</evidence>
<keyword evidence="8" id="KW-0732">Signal</keyword>
<evidence type="ECO:0000256" key="4">
    <source>
        <dbReference type="ARBA" id="ARBA00023136"/>
    </source>
</evidence>
<dbReference type="Pfam" id="PF00085">
    <property type="entry name" value="Thioredoxin"/>
    <property type="match status" value="2"/>
</dbReference>
<comment type="subcellular location">
    <subcellularLocation>
        <location evidence="1">Membrane</location>
        <topology evidence="1">Single-pass membrane protein</topology>
    </subcellularLocation>
</comment>
<evidence type="ECO:0000313" key="10">
    <source>
        <dbReference type="EMBL" id="CDO57286.1"/>
    </source>
</evidence>
<feature type="coiled-coil region" evidence="5">
    <location>
        <begin position="471"/>
        <end position="514"/>
    </location>
</feature>
<feature type="compositionally biased region" description="Basic and acidic residues" evidence="6">
    <location>
        <begin position="139"/>
        <end position="183"/>
    </location>
</feature>
<dbReference type="Proteomes" id="UP000242525">
    <property type="component" value="Unassembled WGS sequence"/>
</dbReference>
<evidence type="ECO:0000256" key="6">
    <source>
        <dbReference type="SAM" id="MobiDB-lite"/>
    </source>
</evidence>
<comment type="caution">
    <text evidence="10">The sequence shown here is derived from an EMBL/GenBank/DDBJ whole genome shotgun (WGS) entry which is preliminary data.</text>
</comment>
<protein>
    <submittedName>
        <fullName evidence="10">Similar to Saccharomyces cerevisiae YIL005W EPS1 ER protein with chaperone and co-chaperone activity,involved in retention of resident ER proteins</fullName>
    </submittedName>
</protein>
<feature type="signal peptide" evidence="8">
    <location>
        <begin position="1"/>
        <end position="19"/>
    </location>
</feature>
<dbReference type="STRING" id="1173061.A0A0J9XIP9"/>
<feature type="region of interest" description="Disordered" evidence="6">
    <location>
        <begin position="139"/>
        <end position="232"/>
    </location>
</feature>
<dbReference type="PANTHER" id="PTHR46426">
    <property type="entry name" value="PROTEIN DISULFIDE-ISOMERASE TMX3"/>
    <property type="match status" value="1"/>
</dbReference>